<feature type="compositionally biased region" description="Polar residues" evidence="1">
    <location>
        <begin position="17"/>
        <end position="26"/>
    </location>
</feature>
<evidence type="ECO:0000313" key="2">
    <source>
        <dbReference type="EMBL" id="PKS06996.1"/>
    </source>
</evidence>
<dbReference type="Proteomes" id="UP000233524">
    <property type="component" value="Unassembled WGS sequence"/>
</dbReference>
<dbReference type="OrthoDB" id="9975758at2759"/>
<dbReference type="STRING" id="41688.A0A2N3N3I3"/>
<dbReference type="EMBL" id="NLAX01000701">
    <property type="protein sequence ID" value="PKS06996.1"/>
    <property type="molecule type" value="Genomic_DNA"/>
</dbReference>
<reference evidence="2 3" key="1">
    <citation type="journal article" date="2017" name="G3 (Bethesda)">
        <title>First Draft Genome Sequence of the Pathogenic Fungus Lomentospora prolificans (Formerly Scedosporium prolificans).</title>
        <authorList>
            <person name="Luo R."/>
            <person name="Zimin A."/>
            <person name="Workman R."/>
            <person name="Fan Y."/>
            <person name="Pertea G."/>
            <person name="Grossman N."/>
            <person name="Wear M.P."/>
            <person name="Jia B."/>
            <person name="Miller H."/>
            <person name="Casadevall A."/>
            <person name="Timp W."/>
            <person name="Zhang S.X."/>
            <person name="Salzberg S.L."/>
        </authorList>
    </citation>
    <scope>NUCLEOTIDE SEQUENCE [LARGE SCALE GENOMIC DNA]</scope>
    <source>
        <strain evidence="2 3">JHH-5317</strain>
    </source>
</reference>
<keyword evidence="3" id="KW-1185">Reference proteome</keyword>
<dbReference type="VEuPathDB" id="FungiDB:jhhlp_005593"/>
<dbReference type="AlphaFoldDB" id="A0A2N3N3I3"/>
<organism evidence="2 3">
    <name type="scientific">Lomentospora prolificans</name>
    <dbReference type="NCBI Taxonomy" id="41688"/>
    <lineage>
        <taxon>Eukaryota</taxon>
        <taxon>Fungi</taxon>
        <taxon>Dikarya</taxon>
        <taxon>Ascomycota</taxon>
        <taxon>Pezizomycotina</taxon>
        <taxon>Sordariomycetes</taxon>
        <taxon>Hypocreomycetidae</taxon>
        <taxon>Microascales</taxon>
        <taxon>Microascaceae</taxon>
        <taxon>Lomentospora</taxon>
    </lineage>
</organism>
<evidence type="ECO:0000313" key="3">
    <source>
        <dbReference type="Proteomes" id="UP000233524"/>
    </source>
</evidence>
<gene>
    <name evidence="2" type="ORF">jhhlp_005593</name>
</gene>
<accession>A0A2N3N3I3</accession>
<name>A0A2N3N3I3_9PEZI</name>
<feature type="region of interest" description="Disordered" evidence="1">
    <location>
        <begin position="1"/>
        <end position="46"/>
    </location>
</feature>
<sequence>MTTEQPAAPQPVGPISGPSSADSTALQIRAPKQYKPAASSASGSPPLEWLHRTWTVTHSTLKRWRPAQNLTITYGAHPASAAGNPRITDVVAYQSKGSTKVKSISGVDTAVSKDDLTSWNWRGGGLLKPISCPWEMIGWGERVNSEGVTERWAVTWFAKTLFTEEGLDIYTDRYEGMSEELAGLILEALGKLGVPSLEKLVAQKMEKVAIDLASKPGPKA</sequence>
<proteinExistence type="predicted"/>
<protein>
    <submittedName>
        <fullName evidence="2">Uncharacterized protein</fullName>
    </submittedName>
</protein>
<evidence type="ECO:0000256" key="1">
    <source>
        <dbReference type="SAM" id="MobiDB-lite"/>
    </source>
</evidence>
<feature type="compositionally biased region" description="Low complexity" evidence="1">
    <location>
        <begin position="36"/>
        <end position="46"/>
    </location>
</feature>
<dbReference type="InParanoid" id="A0A2N3N3I3"/>
<comment type="caution">
    <text evidence="2">The sequence shown here is derived from an EMBL/GenBank/DDBJ whole genome shotgun (WGS) entry which is preliminary data.</text>
</comment>